<proteinExistence type="predicted"/>
<dbReference type="EMBL" id="LAZR01018958">
    <property type="protein sequence ID" value="KKL94313.1"/>
    <property type="molecule type" value="Genomic_DNA"/>
</dbReference>
<dbReference type="AlphaFoldDB" id="A0A0F9G6I1"/>
<name>A0A0F9G6I1_9ZZZZ</name>
<reference evidence="1" key="1">
    <citation type="journal article" date="2015" name="Nature">
        <title>Complex archaea that bridge the gap between prokaryotes and eukaryotes.</title>
        <authorList>
            <person name="Spang A."/>
            <person name="Saw J.H."/>
            <person name="Jorgensen S.L."/>
            <person name="Zaremba-Niedzwiedzka K."/>
            <person name="Martijn J."/>
            <person name="Lind A.E."/>
            <person name="van Eijk R."/>
            <person name="Schleper C."/>
            <person name="Guy L."/>
            <person name="Ettema T.J."/>
        </authorList>
    </citation>
    <scope>NUCLEOTIDE SEQUENCE</scope>
</reference>
<comment type="caution">
    <text evidence="1">The sequence shown here is derived from an EMBL/GenBank/DDBJ whole genome shotgun (WGS) entry which is preliminary data.</text>
</comment>
<evidence type="ECO:0000313" key="1">
    <source>
        <dbReference type="EMBL" id="KKL94313.1"/>
    </source>
</evidence>
<protein>
    <submittedName>
        <fullName evidence="1">Uncharacterized protein</fullName>
    </submittedName>
</protein>
<organism evidence="1">
    <name type="scientific">marine sediment metagenome</name>
    <dbReference type="NCBI Taxonomy" id="412755"/>
    <lineage>
        <taxon>unclassified sequences</taxon>
        <taxon>metagenomes</taxon>
        <taxon>ecological metagenomes</taxon>
    </lineage>
</organism>
<accession>A0A0F9G6I1</accession>
<gene>
    <name evidence="1" type="ORF">LCGC14_1865930</name>
</gene>
<sequence length="61" mass="6846">MKRCQFCDIEFAEVVVQCSHCGRWLDLTASGQRMYSSVTKESTKESGQDMCDEGGICTDDE</sequence>